<dbReference type="SUPFAM" id="SSF159275">
    <property type="entry name" value="PA1994-like"/>
    <property type="match status" value="1"/>
</dbReference>
<comment type="caution">
    <text evidence="2">The sequence shown here is derived from an EMBL/GenBank/DDBJ whole genome shotgun (WGS) entry which is preliminary data.</text>
</comment>
<evidence type="ECO:0000313" key="3">
    <source>
        <dbReference type="Proteomes" id="UP001597307"/>
    </source>
</evidence>
<dbReference type="EMBL" id="JBHUGA010000011">
    <property type="protein sequence ID" value="MFD1846286.1"/>
    <property type="molecule type" value="Genomic_DNA"/>
</dbReference>
<reference evidence="3" key="1">
    <citation type="journal article" date="2019" name="Int. J. Syst. Evol. Microbiol.">
        <title>The Global Catalogue of Microorganisms (GCM) 10K type strain sequencing project: providing services to taxonomists for standard genome sequencing and annotation.</title>
        <authorList>
            <consortium name="The Broad Institute Genomics Platform"/>
            <consortium name="The Broad Institute Genome Sequencing Center for Infectious Disease"/>
            <person name="Wu L."/>
            <person name="Ma J."/>
        </authorList>
    </citation>
    <scope>NUCLEOTIDE SEQUENCE [LARGE SCALE GENOMIC DNA]</scope>
    <source>
        <strain evidence="3">JCM 11496</strain>
    </source>
</reference>
<proteinExistence type="predicted"/>
<dbReference type="RefSeq" id="WP_343879828.1">
    <property type="nucleotide sequence ID" value="NZ_BAAAIJ010000047.1"/>
</dbReference>
<dbReference type="Pfam" id="PF06475">
    <property type="entry name" value="Glycolipid_bind"/>
    <property type="match status" value="1"/>
</dbReference>
<keyword evidence="3" id="KW-1185">Reference proteome</keyword>
<accession>A0ABW4Q6K7</accession>
<sequence length="210" mass="22740">MANPSHTSLQHSWQGEDDPGRLDTATINLEVDRLTAHGTSRTADYAVSWALATTSGWVTQRLTVTVHGQGWSRHLELVRTEDGRWSSETQSSGVVDLPSPGITDPDGLVAALDCDLGLCPVTNTMPILRLNLVSDDDAPADETELTMAWVEVPSLRVIPSAQVYSQVRSARPDSPAMVLYSSGNRGFTAELTVDDDGVVVDYPGLARRIR</sequence>
<gene>
    <name evidence="2" type="ORF">ACFSFX_06700</name>
</gene>
<dbReference type="Proteomes" id="UP001597307">
    <property type="component" value="Unassembled WGS sequence"/>
</dbReference>
<organism evidence="2 3">
    <name type="scientific">Arthrobacter flavus</name>
    <dbReference type="NCBI Taxonomy" id="95172"/>
    <lineage>
        <taxon>Bacteria</taxon>
        <taxon>Bacillati</taxon>
        <taxon>Actinomycetota</taxon>
        <taxon>Actinomycetes</taxon>
        <taxon>Micrococcales</taxon>
        <taxon>Micrococcaceae</taxon>
        <taxon>Arthrobacter</taxon>
    </lineage>
</organism>
<dbReference type="InterPro" id="IPR009467">
    <property type="entry name" value="Glycolipid-bd_prot_put"/>
</dbReference>
<feature type="region of interest" description="Disordered" evidence="1">
    <location>
        <begin position="1"/>
        <end position="21"/>
    </location>
</feature>
<evidence type="ECO:0000256" key="1">
    <source>
        <dbReference type="SAM" id="MobiDB-lite"/>
    </source>
</evidence>
<protein>
    <submittedName>
        <fullName evidence="2">Glycolipid-binding domain-containing protein</fullName>
    </submittedName>
</protein>
<name>A0ABW4Q6K7_9MICC</name>
<feature type="compositionally biased region" description="Polar residues" evidence="1">
    <location>
        <begin position="1"/>
        <end position="13"/>
    </location>
</feature>
<evidence type="ECO:0000313" key="2">
    <source>
        <dbReference type="EMBL" id="MFD1846286.1"/>
    </source>
</evidence>